<keyword evidence="7 13" id="KW-0067">ATP-binding</keyword>
<dbReference type="PANTHER" id="PTHR11384">
    <property type="entry name" value="ATP-BINDING CASSETTE, SUB-FAMILY D MEMBER"/>
    <property type="match status" value="1"/>
</dbReference>
<evidence type="ECO:0000256" key="3">
    <source>
        <dbReference type="ARBA" id="ARBA00022475"/>
    </source>
</evidence>
<dbReference type="InterPro" id="IPR003439">
    <property type="entry name" value="ABC_transporter-like_ATP-bd"/>
</dbReference>
<feature type="transmembrane region" description="Helical" evidence="10">
    <location>
        <begin position="88"/>
        <end position="111"/>
    </location>
</feature>
<dbReference type="EMBL" id="CP038635">
    <property type="protein sequence ID" value="QBY53475.1"/>
    <property type="molecule type" value="Genomic_DNA"/>
</dbReference>
<dbReference type="PANTHER" id="PTHR11384:SF59">
    <property type="entry name" value="LYSOSOMAL COBALAMIN TRANSPORTER ABCD4"/>
    <property type="match status" value="1"/>
</dbReference>
<evidence type="ECO:0000256" key="5">
    <source>
        <dbReference type="ARBA" id="ARBA00022692"/>
    </source>
</evidence>
<proteinExistence type="predicted"/>
<dbReference type="InterPro" id="IPR036640">
    <property type="entry name" value="ABC1_TM_sf"/>
</dbReference>
<dbReference type="PROSITE" id="PS50929">
    <property type="entry name" value="ABC_TM1F"/>
    <property type="match status" value="1"/>
</dbReference>
<dbReference type="Gene3D" id="3.40.50.300">
    <property type="entry name" value="P-loop containing nucleotide triphosphate hydrolases"/>
    <property type="match status" value="1"/>
</dbReference>
<keyword evidence="2" id="KW-0813">Transport</keyword>
<feature type="transmembrane region" description="Helical" evidence="10">
    <location>
        <begin position="192"/>
        <end position="216"/>
    </location>
</feature>
<dbReference type="OrthoDB" id="9810134at2"/>
<evidence type="ECO:0000256" key="7">
    <source>
        <dbReference type="ARBA" id="ARBA00022840"/>
    </source>
</evidence>
<evidence type="ECO:0000259" key="11">
    <source>
        <dbReference type="PROSITE" id="PS50893"/>
    </source>
</evidence>
<dbReference type="PROSITE" id="PS50893">
    <property type="entry name" value="ABC_TRANSPORTER_2"/>
    <property type="match status" value="1"/>
</dbReference>
<keyword evidence="9 10" id="KW-0472">Membrane</keyword>
<evidence type="ECO:0000256" key="1">
    <source>
        <dbReference type="ARBA" id="ARBA00004651"/>
    </source>
</evidence>
<dbReference type="Proteomes" id="UP000295294">
    <property type="component" value="Chromosome 2"/>
</dbReference>
<dbReference type="GO" id="GO:0005886">
    <property type="term" value="C:plasma membrane"/>
    <property type="evidence" value="ECO:0007669"/>
    <property type="project" value="UniProtKB-SubCell"/>
</dbReference>
<evidence type="ECO:0000256" key="8">
    <source>
        <dbReference type="ARBA" id="ARBA00022989"/>
    </source>
</evidence>
<keyword evidence="3" id="KW-1003">Cell membrane</keyword>
<feature type="domain" description="ABC transmembrane type-1" evidence="12">
    <location>
        <begin position="47"/>
        <end position="336"/>
    </location>
</feature>
<name>A0A4P7LD15_9BURK</name>
<gene>
    <name evidence="13" type="ORF">E0W60_20565</name>
</gene>
<evidence type="ECO:0000256" key="4">
    <source>
        <dbReference type="ARBA" id="ARBA00022519"/>
    </source>
</evidence>
<dbReference type="InterPro" id="IPR017871">
    <property type="entry name" value="ABC_transporter-like_CS"/>
</dbReference>
<dbReference type="InterPro" id="IPR050835">
    <property type="entry name" value="ABC_transporter_sub-D"/>
</dbReference>
<dbReference type="AlphaFoldDB" id="A0A4P7LD15"/>
<dbReference type="PROSITE" id="PS00211">
    <property type="entry name" value="ABC_TRANSPORTER_1"/>
    <property type="match status" value="1"/>
</dbReference>
<feature type="domain" description="ABC transporter" evidence="11">
    <location>
        <begin position="376"/>
        <end position="588"/>
    </location>
</feature>
<dbReference type="SUPFAM" id="SSF52540">
    <property type="entry name" value="P-loop containing nucleoside triphosphate hydrolases"/>
    <property type="match status" value="1"/>
</dbReference>
<evidence type="ECO:0000256" key="9">
    <source>
        <dbReference type="ARBA" id="ARBA00023136"/>
    </source>
</evidence>
<dbReference type="RefSeq" id="WP_133096414.1">
    <property type="nucleotide sequence ID" value="NZ_CP038635.1"/>
</dbReference>
<evidence type="ECO:0000313" key="14">
    <source>
        <dbReference type="Proteomes" id="UP000295294"/>
    </source>
</evidence>
<feature type="transmembrane region" description="Helical" evidence="10">
    <location>
        <begin position="165"/>
        <end position="186"/>
    </location>
</feature>
<keyword evidence="6" id="KW-0547">Nucleotide-binding</keyword>
<sequence>MSVVPEPRIAGTTSARKKRPGVPTRHVWTRYWAIARPYWFSRERWKASGLLLLLILLLLGQTQAEVWINEQTGEFTSALAAQDADRFWGSIQKCLYILLGAVPIYSSYYFLRNKLGLLWRRWLTRHYLDGYFRDRTYYKLNANAAIDNPDQRITEDINTFTKQSLYFLSIGIGALLQLIAFSAVLWSISQMLVYFLVVYAIAGSFVSMYFFGRVLIGLNFFQLKREADFRFSLIRVRENAESIAFYRGEALESSHVSGRFEQAFRNFDKLIKWQLSLNTFQYGYGFLTILLPSAIVASHVLSGEMEVGRAIQAAGAFAAVLNALTVIVDNFEELARFVAGLDRLDTFASTLADTPAKPDKLAEPAHKIESVQDSRLSLLHVTLHTPNLERTLVRDLTVSADPGEGLLIVGASGGGKSSLMRAIAGLWTSGTGCIMRPRPQDMLFLPQHPYMVVGSLRGQLLYPNHIGQHIADDELIRLLELVNLGGIVDRFGGLDTEVDWGKVLSLGEQQRLTIGRVLLSRPRYVMLDEATSALDIANEEGMYRLLAGMDATLVSVSHRPSLLKYHHQVLELDGAGGWKVNPSRGYRF</sequence>
<dbReference type="Gene3D" id="1.20.1560.10">
    <property type="entry name" value="ABC transporter type 1, transmembrane domain"/>
    <property type="match status" value="1"/>
</dbReference>
<dbReference type="KEGG" id="cox:E0W60_20565"/>
<accession>A0A4P7LD15</accession>
<dbReference type="SMART" id="SM00382">
    <property type="entry name" value="AAA"/>
    <property type="match status" value="1"/>
</dbReference>
<evidence type="ECO:0000313" key="13">
    <source>
        <dbReference type="EMBL" id="QBY53475.1"/>
    </source>
</evidence>
<dbReference type="CDD" id="cd03223">
    <property type="entry name" value="ABCD_peroxisomal_ALDP"/>
    <property type="match status" value="1"/>
</dbReference>
<organism evidence="13 14">
    <name type="scientific">Cupriavidus oxalaticus</name>
    <dbReference type="NCBI Taxonomy" id="96344"/>
    <lineage>
        <taxon>Bacteria</taxon>
        <taxon>Pseudomonadati</taxon>
        <taxon>Pseudomonadota</taxon>
        <taxon>Betaproteobacteria</taxon>
        <taxon>Burkholderiales</taxon>
        <taxon>Burkholderiaceae</taxon>
        <taxon>Cupriavidus</taxon>
    </lineage>
</organism>
<evidence type="ECO:0000256" key="6">
    <source>
        <dbReference type="ARBA" id="ARBA00022741"/>
    </source>
</evidence>
<dbReference type="Pfam" id="PF00005">
    <property type="entry name" value="ABC_tran"/>
    <property type="match status" value="1"/>
</dbReference>
<dbReference type="InterPro" id="IPR011527">
    <property type="entry name" value="ABC1_TM_dom"/>
</dbReference>
<reference evidence="13 14" key="1">
    <citation type="submission" date="2019-03" db="EMBL/GenBank/DDBJ databases">
        <title>Efficiently degradation of phenoxyalkanoic acid herbicides by Cupriavidus oxalaticus strain X32.</title>
        <authorList>
            <person name="Sheng X."/>
        </authorList>
    </citation>
    <scope>NUCLEOTIDE SEQUENCE [LARGE SCALE GENOMIC DNA]</scope>
    <source>
        <strain evidence="13 14">X32</strain>
    </source>
</reference>
<dbReference type="InterPro" id="IPR027417">
    <property type="entry name" value="P-loop_NTPase"/>
</dbReference>
<evidence type="ECO:0000256" key="10">
    <source>
        <dbReference type="SAM" id="Phobius"/>
    </source>
</evidence>
<dbReference type="GO" id="GO:0140359">
    <property type="term" value="F:ABC-type transporter activity"/>
    <property type="evidence" value="ECO:0007669"/>
    <property type="project" value="InterPro"/>
</dbReference>
<keyword evidence="4" id="KW-0997">Cell inner membrane</keyword>
<dbReference type="Pfam" id="PF06472">
    <property type="entry name" value="ABC_membrane_2"/>
    <property type="match status" value="1"/>
</dbReference>
<dbReference type="SUPFAM" id="SSF90123">
    <property type="entry name" value="ABC transporter transmembrane region"/>
    <property type="match status" value="1"/>
</dbReference>
<protein>
    <submittedName>
        <fullName evidence="13">ABC transporter ATP-binding protein/permease</fullName>
    </submittedName>
</protein>
<evidence type="ECO:0000259" key="12">
    <source>
        <dbReference type="PROSITE" id="PS50929"/>
    </source>
</evidence>
<feature type="transmembrane region" description="Helical" evidence="10">
    <location>
        <begin position="282"/>
        <end position="301"/>
    </location>
</feature>
<dbReference type="STRING" id="1349762.GCA_001592245_01481"/>
<dbReference type="GO" id="GO:0016887">
    <property type="term" value="F:ATP hydrolysis activity"/>
    <property type="evidence" value="ECO:0007669"/>
    <property type="project" value="InterPro"/>
</dbReference>
<keyword evidence="5 10" id="KW-0812">Transmembrane</keyword>
<dbReference type="InterPro" id="IPR003593">
    <property type="entry name" value="AAA+_ATPase"/>
</dbReference>
<keyword evidence="8 10" id="KW-1133">Transmembrane helix</keyword>
<evidence type="ECO:0000256" key="2">
    <source>
        <dbReference type="ARBA" id="ARBA00022448"/>
    </source>
</evidence>
<comment type="subcellular location">
    <subcellularLocation>
        <location evidence="1">Cell membrane</location>
        <topology evidence="1">Multi-pass membrane protein</topology>
    </subcellularLocation>
</comment>
<dbReference type="GO" id="GO:0005524">
    <property type="term" value="F:ATP binding"/>
    <property type="evidence" value="ECO:0007669"/>
    <property type="project" value="UniProtKB-KW"/>
</dbReference>